<proteinExistence type="predicted"/>
<evidence type="ECO:0000313" key="3">
    <source>
        <dbReference type="Proteomes" id="UP000887013"/>
    </source>
</evidence>
<feature type="compositionally biased region" description="Polar residues" evidence="1">
    <location>
        <begin position="1"/>
        <end position="27"/>
    </location>
</feature>
<accession>A0A8X6IKX9</accession>
<comment type="caution">
    <text evidence="2">The sequence shown here is derived from an EMBL/GenBank/DDBJ whole genome shotgun (WGS) entry which is preliminary data.</text>
</comment>
<evidence type="ECO:0000256" key="1">
    <source>
        <dbReference type="SAM" id="MobiDB-lite"/>
    </source>
</evidence>
<dbReference type="EMBL" id="BMAW01090999">
    <property type="protein sequence ID" value="GFS47418.1"/>
    <property type="molecule type" value="Genomic_DNA"/>
</dbReference>
<dbReference type="Proteomes" id="UP000887013">
    <property type="component" value="Unassembled WGS sequence"/>
</dbReference>
<sequence>MQASPITTTTAKSMELNSSIKSGNATPTPVALRTRSQLETTYSEAAQTGKCKLCPTTFVTPPTSSPKTGALPELLDPLENRLLPPDILDLVEDLICKTCHLNQDPPSILKM</sequence>
<reference evidence="2" key="1">
    <citation type="submission" date="2020-08" db="EMBL/GenBank/DDBJ databases">
        <title>Multicomponent nature underlies the extraordinary mechanical properties of spider dragline silk.</title>
        <authorList>
            <person name="Kono N."/>
            <person name="Nakamura H."/>
            <person name="Mori M."/>
            <person name="Yoshida Y."/>
            <person name="Ohtoshi R."/>
            <person name="Malay A.D."/>
            <person name="Moran D.A.P."/>
            <person name="Tomita M."/>
            <person name="Numata K."/>
            <person name="Arakawa K."/>
        </authorList>
    </citation>
    <scope>NUCLEOTIDE SEQUENCE</scope>
</reference>
<protein>
    <submittedName>
        <fullName evidence="2">Uncharacterized protein</fullName>
    </submittedName>
</protein>
<feature type="region of interest" description="Disordered" evidence="1">
    <location>
        <begin position="1"/>
        <end position="30"/>
    </location>
</feature>
<organism evidence="2 3">
    <name type="scientific">Nephila pilipes</name>
    <name type="common">Giant wood spider</name>
    <name type="synonym">Nephila maculata</name>
    <dbReference type="NCBI Taxonomy" id="299642"/>
    <lineage>
        <taxon>Eukaryota</taxon>
        <taxon>Metazoa</taxon>
        <taxon>Ecdysozoa</taxon>
        <taxon>Arthropoda</taxon>
        <taxon>Chelicerata</taxon>
        <taxon>Arachnida</taxon>
        <taxon>Araneae</taxon>
        <taxon>Araneomorphae</taxon>
        <taxon>Entelegynae</taxon>
        <taxon>Araneoidea</taxon>
        <taxon>Nephilidae</taxon>
        <taxon>Nephila</taxon>
    </lineage>
</organism>
<dbReference type="AlphaFoldDB" id="A0A8X6IKX9"/>
<name>A0A8X6IKX9_NEPPI</name>
<keyword evidence="3" id="KW-1185">Reference proteome</keyword>
<evidence type="ECO:0000313" key="2">
    <source>
        <dbReference type="EMBL" id="GFS47418.1"/>
    </source>
</evidence>
<gene>
    <name evidence="2" type="ORF">NPIL_694591</name>
</gene>